<dbReference type="Gene3D" id="3.30.70.120">
    <property type="match status" value="1"/>
</dbReference>
<dbReference type="PIRSF" id="PIRSF037489">
    <property type="entry name" value="UCP037489_NIF3_YqfO"/>
    <property type="match status" value="1"/>
</dbReference>
<name>A0A419SJD7_9BACL</name>
<dbReference type="FunFam" id="3.40.1390.30:FF:000001">
    <property type="entry name" value="GTP cyclohydrolase 1 type 2"/>
    <property type="match status" value="1"/>
</dbReference>
<gene>
    <name evidence="6" type="ORF">BEP19_06265</name>
</gene>
<dbReference type="EMBL" id="MCHY01000008">
    <property type="protein sequence ID" value="RKD24018.1"/>
    <property type="molecule type" value="Genomic_DNA"/>
</dbReference>
<dbReference type="InterPro" id="IPR036069">
    <property type="entry name" value="DUF34/NIF3_sf"/>
</dbReference>
<keyword evidence="3 4" id="KW-0479">Metal-binding</keyword>
<dbReference type="InterPro" id="IPR015867">
    <property type="entry name" value="N-reg_PII/ATP_PRibTrfase_C"/>
</dbReference>
<protein>
    <recommendedName>
        <fullName evidence="2 4">GTP cyclohydrolase 1 type 2 homolog</fullName>
    </recommendedName>
</protein>
<dbReference type="AlphaFoldDB" id="A0A419SJD7"/>
<feature type="binding site" evidence="5">
    <location>
        <position position="67"/>
    </location>
    <ligand>
        <name>a divalent metal cation</name>
        <dbReference type="ChEBI" id="CHEBI:60240"/>
        <label>1</label>
    </ligand>
</feature>
<reference evidence="6 7" key="1">
    <citation type="submission" date="2016-08" db="EMBL/GenBank/DDBJ databases">
        <title>Novel Firmicute Genomes.</title>
        <authorList>
            <person name="Poppleton D.I."/>
            <person name="Gribaldo S."/>
        </authorList>
    </citation>
    <scope>NUCLEOTIDE SEQUENCE [LARGE SCALE GENOMIC DNA]</scope>
    <source>
        <strain evidence="6 7">RAOx-1</strain>
    </source>
</reference>
<evidence type="ECO:0000313" key="6">
    <source>
        <dbReference type="EMBL" id="RKD24018.1"/>
    </source>
</evidence>
<dbReference type="PANTHER" id="PTHR13799">
    <property type="entry name" value="NGG1 INTERACTING FACTOR 3"/>
    <property type="match status" value="1"/>
</dbReference>
<feature type="binding site" evidence="5">
    <location>
        <position position="334"/>
    </location>
    <ligand>
        <name>a divalent metal cation</name>
        <dbReference type="ChEBI" id="CHEBI:60240"/>
        <label>1</label>
    </ligand>
</feature>
<dbReference type="SUPFAM" id="SSF102705">
    <property type="entry name" value="NIF3 (NGG1p interacting factor 3)-like"/>
    <property type="match status" value="1"/>
</dbReference>
<evidence type="ECO:0000313" key="7">
    <source>
        <dbReference type="Proteomes" id="UP000284219"/>
    </source>
</evidence>
<evidence type="ECO:0000256" key="2">
    <source>
        <dbReference type="ARBA" id="ARBA00022112"/>
    </source>
</evidence>
<keyword evidence="7" id="KW-1185">Reference proteome</keyword>
<dbReference type="GO" id="GO:0005737">
    <property type="term" value="C:cytoplasm"/>
    <property type="evidence" value="ECO:0007669"/>
    <property type="project" value="TreeGrafter"/>
</dbReference>
<dbReference type="Gene3D" id="3.40.1390.30">
    <property type="entry name" value="NIF3 (NGG1p interacting factor 3)-like"/>
    <property type="match status" value="1"/>
</dbReference>
<dbReference type="InterPro" id="IPR017221">
    <property type="entry name" value="DUF34/NIF3_bac"/>
</dbReference>
<dbReference type="FunFam" id="3.30.70.120:FF:000006">
    <property type="entry name" value="GTP cyclohydrolase 1 type 2 homolog"/>
    <property type="match status" value="1"/>
</dbReference>
<evidence type="ECO:0000256" key="1">
    <source>
        <dbReference type="ARBA" id="ARBA00006964"/>
    </source>
</evidence>
<comment type="caution">
    <text evidence="6">The sequence shown here is derived from an EMBL/GenBank/DDBJ whole genome shotgun (WGS) entry which is preliminary data.</text>
</comment>
<dbReference type="InterPro" id="IPR002678">
    <property type="entry name" value="DUF34/NIF3"/>
</dbReference>
<feature type="binding site" evidence="5">
    <location>
        <position position="331"/>
    </location>
    <ligand>
        <name>a divalent metal cation</name>
        <dbReference type="ChEBI" id="CHEBI:60240"/>
        <label>1</label>
    </ligand>
</feature>
<evidence type="ECO:0000256" key="5">
    <source>
        <dbReference type="PIRSR" id="PIRSR602678-1"/>
    </source>
</evidence>
<dbReference type="Proteomes" id="UP000284219">
    <property type="component" value="Unassembled WGS sequence"/>
</dbReference>
<organism evidence="6 7">
    <name type="scientific">Ammoniphilus oxalaticus</name>
    <dbReference type="NCBI Taxonomy" id="66863"/>
    <lineage>
        <taxon>Bacteria</taxon>
        <taxon>Bacillati</taxon>
        <taxon>Bacillota</taxon>
        <taxon>Bacilli</taxon>
        <taxon>Bacillales</taxon>
        <taxon>Paenibacillaceae</taxon>
        <taxon>Aneurinibacillus group</taxon>
        <taxon>Ammoniphilus</taxon>
    </lineage>
</organism>
<dbReference type="OrthoDB" id="9792792at2"/>
<dbReference type="Pfam" id="PF01784">
    <property type="entry name" value="DUF34_NIF3"/>
    <property type="match status" value="1"/>
</dbReference>
<proteinExistence type="inferred from homology"/>
<dbReference type="RefSeq" id="WP_120189255.1">
    <property type="nucleotide sequence ID" value="NZ_MCHY01000008.1"/>
</dbReference>
<evidence type="ECO:0000256" key="4">
    <source>
        <dbReference type="PIRNR" id="PIRNR037489"/>
    </source>
</evidence>
<dbReference type="NCBIfam" id="TIGR00486">
    <property type="entry name" value="YbgI_SA1388"/>
    <property type="match status" value="1"/>
</dbReference>
<dbReference type="PANTHER" id="PTHR13799:SF14">
    <property type="entry name" value="GTP CYCLOHYDROLASE 1 TYPE 2 HOMOLOG"/>
    <property type="match status" value="1"/>
</dbReference>
<feature type="binding site" evidence="5">
    <location>
        <position position="105"/>
    </location>
    <ligand>
        <name>a divalent metal cation</name>
        <dbReference type="ChEBI" id="CHEBI:60240"/>
        <label>1</label>
    </ligand>
</feature>
<accession>A0A419SJD7</accession>
<feature type="binding site" evidence="5">
    <location>
        <position position="66"/>
    </location>
    <ligand>
        <name>a divalent metal cation</name>
        <dbReference type="ChEBI" id="CHEBI:60240"/>
        <label>1</label>
    </ligand>
</feature>
<evidence type="ECO:0000256" key="3">
    <source>
        <dbReference type="ARBA" id="ARBA00022723"/>
    </source>
</evidence>
<dbReference type="GO" id="GO:0046872">
    <property type="term" value="F:metal ion binding"/>
    <property type="evidence" value="ECO:0007669"/>
    <property type="project" value="UniProtKB-UniRule"/>
</dbReference>
<sequence>MYANGQTIIQMLEAFAPKHLAVEGDRIGLQVGTLNKDVKKVMIALDVLEEVVDEAIEQGVDLIIAHHAVIFRPLTQLRTDLPAGKLYEKLIKHDIAVYITHTNLDVAVGGINDLMADALGLTQTEPLDNVYTEQLKKVVVFVPKTHKQQVLDAMGAAGAGWIGNYSHCSFQLEGVGAFMPRAGSQPYSGTQGKLEQVEEVRIETVITARIQNRVINSMVKAHPYEEVAYDIYPLEQPGQSFGLGRIGYLEQEMNLAEFTERVKRVFDVNGARVVGDLNKRIKKVAVLGGDGNRYVSKAIFKGADVLVTGDVYYHTAHDAMAAGLSLVDPGHNVEKIMKEKIQQLLQLNIKEQSKRTEVVVSRVNTDPFTFL</sequence>
<comment type="similarity">
    <text evidence="1 4">Belongs to the GTP cyclohydrolase I type 2/NIF3 family.</text>
</comment>